<keyword evidence="2" id="KW-1185">Reference proteome</keyword>
<name>A0ACB7HSM4_MANES</name>
<proteinExistence type="predicted"/>
<evidence type="ECO:0000313" key="2">
    <source>
        <dbReference type="Proteomes" id="UP000091857"/>
    </source>
</evidence>
<evidence type="ECO:0000313" key="1">
    <source>
        <dbReference type="EMBL" id="KAG8655789.1"/>
    </source>
</evidence>
<accession>A0ACB7HSM4</accession>
<sequence length="133" mass="15561">IEIGLKHDLNRALAEEEIFWKQHSKTFWLRERERDSNYKFFYAQASIRKRTNTVEALQDSDGQLVHDKTGMGNLVINYFNDLFSTSSCVYEPVVSLIEDKVTKDMNDHLFAPFNPDEFLKGYFSDTSRLISRA</sequence>
<reference evidence="2" key="1">
    <citation type="journal article" date="2016" name="Nat. Biotechnol.">
        <title>Sequencing wild and cultivated cassava and related species reveals extensive interspecific hybridization and genetic diversity.</title>
        <authorList>
            <person name="Bredeson J.V."/>
            <person name="Lyons J.B."/>
            <person name="Prochnik S.E."/>
            <person name="Wu G.A."/>
            <person name="Ha C.M."/>
            <person name="Edsinger-Gonzales E."/>
            <person name="Grimwood J."/>
            <person name="Schmutz J."/>
            <person name="Rabbi I.Y."/>
            <person name="Egesi C."/>
            <person name="Nauluvula P."/>
            <person name="Lebot V."/>
            <person name="Ndunguru J."/>
            <person name="Mkamilo G."/>
            <person name="Bart R.S."/>
            <person name="Setter T.L."/>
            <person name="Gleadow R.M."/>
            <person name="Kulakow P."/>
            <person name="Ferguson M.E."/>
            <person name="Rounsley S."/>
            <person name="Rokhsar D.S."/>
        </authorList>
    </citation>
    <scope>NUCLEOTIDE SEQUENCE [LARGE SCALE GENOMIC DNA]</scope>
    <source>
        <strain evidence="2">cv. AM560-2</strain>
    </source>
</reference>
<gene>
    <name evidence="1" type="ORF">MANES_04G068501v8</name>
</gene>
<comment type="caution">
    <text evidence="1">The sequence shown here is derived from an EMBL/GenBank/DDBJ whole genome shotgun (WGS) entry which is preliminary data.</text>
</comment>
<feature type="non-terminal residue" evidence="1">
    <location>
        <position position="1"/>
    </location>
</feature>
<dbReference type="Proteomes" id="UP000091857">
    <property type="component" value="Chromosome 4"/>
</dbReference>
<dbReference type="EMBL" id="CM004390">
    <property type="protein sequence ID" value="KAG8655789.1"/>
    <property type="molecule type" value="Genomic_DNA"/>
</dbReference>
<organism evidence="1 2">
    <name type="scientific">Manihot esculenta</name>
    <name type="common">Cassava</name>
    <name type="synonym">Jatropha manihot</name>
    <dbReference type="NCBI Taxonomy" id="3983"/>
    <lineage>
        <taxon>Eukaryota</taxon>
        <taxon>Viridiplantae</taxon>
        <taxon>Streptophyta</taxon>
        <taxon>Embryophyta</taxon>
        <taxon>Tracheophyta</taxon>
        <taxon>Spermatophyta</taxon>
        <taxon>Magnoliopsida</taxon>
        <taxon>eudicotyledons</taxon>
        <taxon>Gunneridae</taxon>
        <taxon>Pentapetalae</taxon>
        <taxon>rosids</taxon>
        <taxon>fabids</taxon>
        <taxon>Malpighiales</taxon>
        <taxon>Euphorbiaceae</taxon>
        <taxon>Crotonoideae</taxon>
        <taxon>Manihoteae</taxon>
        <taxon>Manihot</taxon>
    </lineage>
</organism>
<protein>
    <submittedName>
        <fullName evidence="1">Uncharacterized protein</fullName>
    </submittedName>
</protein>